<comment type="caution">
    <text evidence="6">The sequence shown here is derived from an EMBL/GenBank/DDBJ whole genome shotgun (WGS) entry which is preliminary data.</text>
</comment>
<gene>
    <name evidence="6" type="ORF">NYR02_17390</name>
</gene>
<keyword evidence="7" id="KW-1185">Reference proteome</keyword>
<sequence length="210" mass="23827">MITIDFFHDAVCGWCYVLSPRLRRWADHPQVQIRQRCFVLQRNEQEMIERFGSMALAKAEILRHWQQCQAAADDPARFNTEGMRAKPFSYPSGWLAALFAKAAEITYGTAAHWDMFDEIQRRHLLLNENIGSEDTLIAAANTLGFDGKALAAQVKTEELRLQVEDDIALARRLNVRSIPTLLINGKTLVSSTLTNEQLEQLIEQQLAEAA</sequence>
<evidence type="ECO:0000256" key="3">
    <source>
        <dbReference type="ARBA" id="ARBA00023157"/>
    </source>
</evidence>
<dbReference type="PANTHER" id="PTHR13887">
    <property type="entry name" value="GLUTATHIONE S-TRANSFERASE KAPPA"/>
    <property type="match status" value="1"/>
</dbReference>
<evidence type="ECO:0000259" key="5">
    <source>
        <dbReference type="Pfam" id="PF01323"/>
    </source>
</evidence>
<keyword evidence="3" id="KW-1015">Disulfide bond</keyword>
<dbReference type="Pfam" id="PF01323">
    <property type="entry name" value="DSBA"/>
    <property type="match status" value="1"/>
</dbReference>
<keyword evidence="4" id="KW-0676">Redox-active center</keyword>
<reference evidence="6" key="1">
    <citation type="journal article" date="2022" name="Front. Microbiol.">
        <title>Genome-based taxonomic rearrangement of Oceanobacter-related bacteria including the description of Thalassolituus hydrocarbonoclasticus sp. nov. and Thalassolituus pacificus sp. nov. and emended description of the genus Thalassolituus.</title>
        <authorList>
            <person name="Dong C."/>
            <person name="Wei L."/>
            <person name="Wang J."/>
            <person name="Lai Q."/>
            <person name="Huang Z."/>
            <person name="Shao Z."/>
        </authorList>
    </citation>
    <scope>NUCLEOTIDE SEQUENCE</scope>
    <source>
        <strain evidence="6">59MF3M-4</strain>
    </source>
</reference>
<feature type="domain" description="DSBA-like thioredoxin" evidence="5">
    <location>
        <begin position="3"/>
        <end position="199"/>
    </location>
</feature>
<evidence type="ECO:0000313" key="7">
    <source>
        <dbReference type="Proteomes" id="UP001147830"/>
    </source>
</evidence>
<dbReference type="AlphaFoldDB" id="A0A9X3ATZ6"/>
<dbReference type="InterPro" id="IPR036249">
    <property type="entry name" value="Thioredoxin-like_sf"/>
</dbReference>
<dbReference type="EMBL" id="JAOANI010000028">
    <property type="protein sequence ID" value="MCT7360798.1"/>
    <property type="molecule type" value="Genomic_DNA"/>
</dbReference>
<keyword evidence="2" id="KW-0560">Oxidoreductase</keyword>
<dbReference type="GO" id="GO:0016491">
    <property type="term" value="F:oxidoreductase activity"/>
    <property type="evidence" value="ECO:0007669"/>
    <property type="project" value="UniProtKB-KW"/>
</dbReference>
<reference evidence="6" key="2">
    <citation type="submission" date="2022-08" db="EMBL/GenBank/DDBJ databases">
        <authorList>
            <person name="Dong C."/>
        </authorList>
    </citation>
    <scope>NUCLEOTIDE SEQUENCE</scope>
    <source>
        <strain evidence="6">59MF3M-4</strain>
    </source>
</reference>
<dbReference type="RefSeq" id="WP_260977621.1">
    <property type="nucleotide sequence ID" value="NZ_JAOANI010000028.1"/>
</dbReference>
<name>A0A9X3ATZ6_9GAMM</name>
<organism evidence="6 7">
    <name type="scientific">Thalassolituus pacificus</name>
    <dbReference type="NCBI Taxonomy" id="2975440"/>
    <lineage>
        <taxon>Bacteria</taxon>
        <taxon>Pseudomonadati</taxon>
        <taxon>Pseudomonadota</taxon>
        <taxon>Gammaproteobacteria</taxon>
        <taxon>Oceanospirillales</taxon>
        <taxon>Oceanospirillaceae</taxon>
        <taxon>Thalassolituus</taxon>
    </lineage>
</organism>
<dbReference type="PANTHER" id="PTHR13887:SF14">
    <property type="entry name" value="DISULFIDE BOND FORMATION PROTEIN D"/>
    <property type="match status" value="1"/>
</dbReference>
<protein>
    <submittedName>
        <fullName evidence="6">DsbA family protein</fullName>
    </submittedName>
</protein>
<evidence type="ECO:0000256" key="4">
    <source>
        <dbReference type="ARBA" id="ARBA00023284"/>
    </source>
</evidence>
<keyword evidence="1" id="KW-0732">Signal</keyword>
<dbReference type="SUPFAM" id="SSF52833">
    <property type="entry name" value="Thioredoxin-like"/>
    <property type="match status" value="1"/>
</dbReference>
<dbReference type="Gene3D" id="3.40.30.10">
    <property type="entry name" value="Glutaredoxin"/>
    <property type="match status" value="1"/>
</dbReference>
<evidence type="ECO:0000256" key="2">
    <source>
        <dbReference type="ARBA" id="ARBA00023002"/>
    </source>
</evidence>
<accession>A0A9X3ATZ6</accession>
<evidence type="ECO:0000256" key="1">
    <source>
        <dbReference type="ARBA" id="ARBA00022729"/>
    </source>
</evidence>
<evidence type="ECO:0000313" key="6">
    <source>
        <dbReference type="EMBL" id="MCT7360798.1"/>
    </source>
</evidence>
<dbReference type="Proteomes" id="UP001147830">
    <property type="component" value="Unassembled WGS sequence"/>
</dbReference>
<proteinExistence type="predicted"/>
<dbReference type="InterPro" id="IPR001853">
    <property type="entry name" value="DSBA-like_thioredoxin_dom"/>
</dbReference>